<dbReference type="GO" id="GO:0016567">
    <property type="term" value="P:protein ubiquitination"/>
    <property type="evidence" value="ECO:0007669"/>
    <property type="project" value="TreeGrafter"/>
</dbReference>
<evidence type="ECO:0000256" key="2">
    <source>
        <dbReference type="ARBA" id="ARBA00012483"/>
    </source>
</evidence>
<evidence type="ECO:0000259" key="7">
    <source>
        <dbReference type="PROSITE" id="PS50089"/>
    </source>
</evidence>
<dbReference type="AlphaFoldDB" id="A0AAE0B200"/>
<dbReference type="GO" id="GO:0005737">
    <property type="term" value="C:cytoplasm"/>
    <property type="evidence" value="ECO:0007669"/>
    <property type="project" value="TreeGrafter"/>
</dbReference>
<accession>A0AAE0B200</accession>
<dbReference type="Gene3D" id="3.30.40.10">
    <property type="entry name" value="Zinc/RING finger domain, C3HC4 (zinc finger)"/>
    <property type="match status" value="1"/>
</dbReference>
<dbReference type="Pfam" id="PF13639">
    <property type="entry name" value="zf-RING_2"/>
    <property type="match status" value="1"/>
</dbReference>
<protein>
    <recommendedName>
        <fullName evidence="2">RING-type E3 ubiquitin transferase</fullName>
        <ecNumber evidence="2">2.3.2.27</ecNumber>
    </recommendedName>
</protein>
<dbReference type="EC" id="2.3.2.27" evidence="2"/>
<dbReference type="SUPFAM" id="SSF57850">
    <property type="entry name" value="RING/U-box"/>
    <property type="match status" value="1"/>
</dbReference>
<evidence type="ECO:0000256" key="6">
    <source>
        <dbReference type="PROSITE-ProRule" id="PRU00175"/>
    </source>
</evidence>
<evidence type="ECO:0000256" key="1">
    <source>
        <dbReference type="ARBA" id="ARBA00000900"/>
    </source>
</evidence>
<keyword evidence="4 6" id="KW-0863">Zinc-finger</keyword>
<evidence type="ECO:0000313" key="8">
    <source>
        <dbReference type="EMBL" id="KAK3227704.1"/>
    </source>
</evidence>
<dbReference type="PANTHER" id="PTHR15710:SF67">
    <property type="entry name" value="E3 UBIQUITIN-PROTEIN LIGASE SGR9, AMYLOPLASTIC"/>
    <property type="match status" value="1"/>
</dbReference>
<evidence type="ECO:0000256" key="4">
    <source>
        <dbReference type="ARBA" id="ARBA00022771"/>
    </source>
</evidence>
<dbReference type="GO" id="GO:0008270">
    <property type="term" value="F:zinc ion binding"/>
    <property type="evidence" value="ECO:0007669"/>
    <property type="project" value="UniProtKB-KW"/>
</dbReference>
<comment type="caution">
    <text evidence="8">The sequence shown here is derived from an EMBL/GenBank/DDBJ whole genome shotgun (WGS) entry which is preliminary data.</text>
</comment>
<organism evidence="8 9">
    <name type="scientific">Dipteronia sinensis</name>
    <dbReference type="NCBI Taxonomy" id="43782"/>
    <lineage>
        <taxon>Eukaryota</taxon>
        <taxon>Viridiplantae</taxon>
        <taxon>Streptophyta</taxon>
        <taxon>Embryophyta</taxon>
        <taxon>Tracheophyta</taxon>
        <taxon>Spermatophyta</taxon>
        <taxon>Magnoliopsida</taxon>
        <taxon>eudicotyledons</taxon>
        <taxon>Gunneridae</taxon>
        <taxon>Pentapetalae</taxon>
        <taxon>rosids</taxon>
        <taxon>malvids</taxon>
        <taxon>Sapindales</taxon>
        <taxon>Sapindaceae</taxon>
        <taxon>Hippocastanoideae</taxon>
        <taxon>Acereae</taxon>
        <taxon>Dipteronia</taxon>
    </lineage>
</organism>
<dbReference type="InterPro" id="IPR013083">
    <property type="entry name" value="Znf_RING/FYVE/PHD"/>
</dbReference>
<sequence length="286" mass="31889">MLKKQSIADDPIKMEEETIIIAALSTLSSSKLSDLTHFILSLTNCHLRRLSAVLSSPSLFFLTLHHLQSLSLSDKILLIARHLLSSLHHFASHFEPTPPPPPPSSSIRQRDLDAVLLLLLLCEVHQQNPEALQGISSLKWRAVLIQLYSDTMLTLTGGGGNVLMQYIEMVTRCRRFVGVMARENGGKEWKEVAASPAAVVALPSVEVRSGGGVECVICKEEMREGRDVCELPCEHSFHWMCILPWLRKRNTCPCCRFRLPTDDVFGEIQRLWELLVKASSGGLDGE</sequence>
<keyword evidence="5" id="KW-0862">Zinc</keyword>
<reference evidence="8" key="1">
    <citation type="journal article" date="2023" name="Plant J.">
        <title>Genome sequences and population genomics provide insights into the demographic history, inbreeding, and mutation load of two 'living fossil' tree species of Dipteronia.</title>
        <authorList>
            <person name="Feng Y."/>
            <person name="Comes H.P."/>
            <person name="Chen J."/>
            <person name="Zhu S."/>
            <person name="Lu R."/>
            <person name="Zhang X."/>
            <person name="Li P."/>
            <person name="Qiu J."/>
            <person name="Olsen K.M."/>
            <person name="Qiu Y."/>
        </authorList>
    </citation>
    <scope>NUCLEOTIDE SEQUENCE</scope>
    <source>
        <strain evidence="8">NBL</strain>
    </source>
</reference>
<keyword evidence="3" id="KW-0479">Metal-binding</keyword>
<comment type="catalytic activity">
    <reaction evidence="1">
        <text>S-ubiquitinyl-[E2 ubiquitin-conjugating enzyme]-L-cysteine + [acceptor protein]-L-lysine = [E2 ubiquitin-conjugating enzyme]-L-cysteine + N(6)-ubiquitinyl-[acceptor protein]-L-lysine.</text>
        <dbReference type="EC" id="2.3.2.27"/>
    </reaction>
</comment>
<feature type="domain" description="RING-type" evidence="7">
    <location>
        <begin position="215"/>
        <end position="256"/>
    </location>
</feature>
<evidence type="ECO:0000313" key="9">
    <source>
        <dbReference type="Proteomes" id="UP001281410"/>
    </source>
</evidence>
<evidence type="ECO:0000256" key="3">
    <source>
        <dbReference type="ARBA" id="ARBA00022723"/>
    </source>
</evidence>
<evidence type="ECO:0000256" key="5">
    <source>
        <dbReference type="ARBA" id="ARBA00022833"/>
    </source>
</evidence>
<dbReference type="Proteomes" id="UP001281410">
    <property type="component" value="Unassembled WGS sequence"/>
</dbReference>
<dbReference type="SMART" id="SM00184">
    <property type="entry name" value="RING"/>
    <property type="match status" value="1"/>
</dbReference>
<dbReference type="CDD" id="cd16454">
    <property type="entry name" value="RING-H2_PA-TM-RING"/>
    <property type="match status" value="1"/>
</dbReference>
<dbReference type="EMBL" id="JANJYJ010000002">
    <property type="protein sequence ID" value="KAK3227704.1"/>
    <property type="molecule type" value="Genomic_DNA"/>
</dbReference>
<gene>
    <name evidence="8" type="ORF">Dsin_007566</name>
</gene>
<dbReference type="PROSITE" id="PS50089">
    <property type="entry name" value="ZF_RING_2"/>
    <property type="match status" value="1"/>
</dbReference>
<name>A0AAE0B200_9ROSI</name>
<dbReference type="InterPro" id="IPR001841">
    <property type="entry name" value="Znf_RING"/>
</dbReference>
<dbReference type="PANTHER" id="PTHR15710">
    <property type="entry name" value="E3 UBIQUITIN-PROTEIN LIGASE PRAJA"/>
    <property type="match status" value="1"/>
</dbReference>
<dbReference type="GO" id="GO:0061630">
    <property type="term" value="F:ubiquitin protein ligase activity"/>
    <property type="evidence" value="ECO:0007669"/>
    <property type="project" value="UniProtKB-EC"/>
</dbReference>
<proteinExistence type="predicted"/>
<keyword evidence="9" id="KW-1185">Reference proteome</keyword>